<reference evidence="2" key="1">
    <citation type="submission" date="2022-11" db="UniProtKB">
        <authorList>
            <consortium name="WormBaseParasite"/>
        </authorList>
    </citation>
    <scope>IDENTIFICATION</scope>
</reference>
<accession>A0AC34FHB8</accession>
<sequence>MRCTRISSTDVFDEYDYGNITGSAVLTVYKRNNIQYISVSDVSVMNYATNETANQFCVAGSCTTDFSTPFEVQIGNGTFAMDAYFPTGNGFEFFEGGVDDEGFFEADGTLYSLDNLCTTALYNQSNLIDKETHCCMAFKPVPVVPSNAPRCTKFQSRSSLLNVDDNYSIFATSNMIFNMDDNNNVTAFGNFSGPDDFTIDYFFNENWLCDSDVESSTVNCYWYAFPPNVDSKVIVSLDFVQWNGNSGTGWGGMMARILLRNNQVLMEEGVPFSKANNCMYRNFPYGGNSNQVINNQFCCTEFENDPQDKVQHFPILSHPPKLPEGFVKHSNHDRYITKRLPSKKAQS</sequence>
<name>A0AC34FHB8_9BILA</name>
<dbReference type="WBParaSite" id="ES5_v2.g16668.t1">
    <property type="protein sequence ID" value="ES5_v2.g16668.t1"/>
    <property type="gene ID" value="ES5_v2.g16668"/>
</dbReference>
<dbReference type="Proteomes" id="UP000887579">
    <property type="component" value="Unplaced"/>
</dbReference>
<protein>
    <submittedName>
        <fullName evidence="2">Uncharacterized protein</fullName>
    </submittedName>
</protein>
<evidence type="ECO:0000313" key="1">
    <source>
        <dbReference type="Proteomes" id="UP000887579"/>
    </source>
</evidence>
<evidence type="ECO:0000313" key="2">
    <source>
        <dbReference type="WBParaSite" id="ES5_v2.g16668.t1"/>
    </source>
</evidence>
<organism evidence="1 2">
    <name type="scientific">Panagrolaimus sp. ES5</name>
    <dbReference type="NCBI Taxonomy" id="591445"/>
    <lineage>
        <taxon>Eukaryota</taxon>
        <taxon>Metazoa</taxon>
        <taxon>Ecdysozoa</taxon>
        <taxon>Nematoda</taxon>
        <taxon>Chromadorea</taxon>
        <taxon>Rhabditida</taxon>
        <taxon>Tylenchina</taxon>
        <taxon>Panagrolaimomorpha</taxon>
        <taxon>Panagrolaimoidea</taxon>
        <taxon>Panagrolaimidae</taxon>
        <taxon>Panagrolaimus</taxon>
    </lineage>
</organism>
<proteinExistence type="predicted"/>